<organism evidence="1">
    <name type="scientific">metagenome</name>
    <dbReference type="NCBI Taxonomy" id="256318"/>
    <lineage>
        <taxon>unclassified sequences</taxon>
        <taxon>metagenomes</taxon>
    </lineage>
</organism>
<dbReference type="EMBL" id="CZKA01000006">
    <property type="protein sequence ID" value="CUR54206.1"/>
    <property type="molecule type" value="Genomic_DNA"/>
</dbReference>
<proteinExistence type="predicted"/>
<dbReference type="AlphaFoldDB" id="A0A2P2BWS7"/>
<evidence type="ECO:0000313" key="1">
    <source>
        <dbReference type="EMBL" id="CUR54206.1"/>
    </source>
</evidence>
<protein>
    <submittedName>
        <fullName evidence="1">Uncharacterized protein</fullName>
    </submittedName>
</protein>
<sequence>MTRRKITIEIKGRIIILRGWQVFGLARGAGCKPTYLGTVGGWALDATRLPDILAYCDLRNIATEVTGMPVTSVSAATATDNLPAEVIGLW</sequence>
<accession>A0A2P2BWS7</accession>
<reference evidence="1" key="1">
    <citation type="submission" date="2015-08" db="EMBL/GenBank/DDBJ databases">
        <authorList>
            <person name="Babu N.S."/>
            <person name="Beckwith C.J."/>
            <person name="Beseler K.G."/>
            <person name="Brison A."/>
            <person name="Carone J.V."/>
            <person name="Caskin T.P."/>
            <person name="Diamond M."/>
            <person name="Durham M.E."/>
            <person name="Foxe J.M."/>
            <person name="Go M."/>
            <person name="Henderson B.A."/>
            <person name="Jones I.B."/>
            <person name="McGettigan J.A."/>
            <person name="Micheletti S.J."/>
            <person name="Nasrallah M.E."/>
            <person name="Ortiz D."/>
            <person name="Piller C.R."/>
            <person name="Privatt S.R."/>
            <person name="Schneider S.L."/>
            <person name="Sharp S."/>
            <person name="Smith T.C."/>
            <person name="Stanton J.D."/>
            <person name="Ullery H.E."/>
            <person name="Wilson R.J."/>
            <person name="Serrano M.G."/>
            <person name="Buck G."/>
            <person name="Lee V."/>
            <person name="Wang Y."/>
            <person name="Carvalho R."/>
            <person name="Voegtly L."/>
            <person name="Shi R."/>
            <person name="Duckworth R."/>
            <person name="Johnson A."/>
            <person name="Loviza R."/>
            <person name="Walstead R."/>
            <person name="Shah Z."/>
            <person name="Kiflezghi M."/>
            <person name="Wade K."/>
            <person name="Ball S.L."/>
            <person name="Bradley K.W."/>
            <person name="Asai D.J."/>
            <person name="Bowman C.A."/>
            <person name="Russell D.A."/>
            <person name="Pope W.H."/>
            <person name="Jacobs-Sera D."/>
            <person name="Hendrix R.W."/>
            <person name="Hatfull G.F."/>
        </authorList>
    </citation>
    <scope>NUCLEOTIDE SEQUENCE</scope>
</reference>
<gene>
    <name evidence="1" type="ORF">NOCA2140029</name>
</gene>
<name>A0A2P2BWS7_9ZZZZ</name>